<evidence type="ECO:0000256" key="7">
    <source>
        <dbReference type="ARBA" id="ARBA00022729"/>
    </source>
</evidence>
<evidence type="ECO:0000256" key="14">
    <source>
        <dbReference type="PIRSR" id="PIRSR618044-2"/>
    </source>
</evidence>
<dbReference type="PANTHER" id="PTHR21581:SF6">
    <property type="entry name" value="TRAFFICKING PROTEIN PARTICLE COMPLEX SUBUNIT 12"/>
    <property type="match status" value="1"/>
</dbReference>
<evidence type="ECO:0000256" key="16">
    <source>
        <dbReference type="SAM" id="SignalP"/>
    </source>
</evidence>
<dbReference type="PANTHER" id="PTHR21581">
    <property type="entry name" value="D-ALANYL-D-ALANINE CARBOXYPEPTIDASE"/>
    <property type="match status" value="1"/>
</dbReference>
<proteinExistence type="inferred from homology"/>
<keyword evidence="10" id="KW-0573">Peptidoglycan synthesis</keyword>
<evidence type="ECO:0000256" key="9">
    <source>
        <dbReference type="ARBA" id="ARBA00022960"/>
    </source>
</evidence>
<dbReference type="Gene3D" id="2.60.410.10">
    <property type="entry name" value="D-Ala-D-Ala carboxypeptidase, C-terminal domain"/>
    <property type="match status" value="1"/>
</dbReference>
<comment type="function">
    <text evidence="1">Removes C-terminal D-alanyl residues from sugar-peptide cell wall precursors.</text>
</comment>
<keyword evidence="7 16" id="KW-0732">Signal</keyword>
<protein>
    <recommendedName>
        <fullName evidence="4">serine-type D-Ala-D-Ala carboxypeptidase</fullName>
        <ecNumber evidence="4">3.4.16.4</ecNumber>
    </recommendedName>
</protein>
<gene>
    <name evidence="18" type="primary">dacC</name>
    <name evidence="18" type="ORF">OTERR_01290</name>
</gene>
<dbReference type="UniPathway" id="UPA00219"/>
<evidence type="ECO:0000256" key="15">
    <source>
        <dbReference type="RuleBase" id="RU004016"/>
    </source>
</evidence>
<evidence type="ECO:0000313" key="18">
    <source>
        <dbReference type="EMBL" id="QEL63605.1"/>
    </source>
</evidence>
<evidence type="ECO:0000256" key="12">
    <source>
        <dbReference type="ARBA" id="ARBA00034000"/>
    </source>
</evidence>
<evidence type="ECO:0000256" key="2">
    <source>
        <dbReference type="ARBA" id="ARBA00004752"/>
    </source>
</evidence>
<dbReference type="EC" id="3.4.16.4" evidence="4"/>
<keyword evidence="6" id="KW-0645">Protease</keyword>
<dbReference type="GO" id="GO:0071555">
    <property type="term" value="P:cell wall organization"/>
    <property type="evidence" value="ECO:0007669"/>
    <property type="project" value="UniProtKB-KW"/>
</dbReference>
<evidence type="ECO:0000256" key="13">
    <source>
        <dbReference type="PIRSR" id="PIRSR618044-1"/>
    </source>
</evidence>
<keyword evidence="5 18" id="KW-0121">Carboxypeptidase</keyword>
<keyword evidence="19" id="KW-1185">Reference proteome</keyword>
<dbReference type="Gene3D" id="3.40.710.10">
    <property type="entry name" value="DD-peptidase/beta-lactamase superfamily"/>
    <property type="match status" value="1"/>
</dbReference>
<dbReference type="GO" id="GO:0009002">
    <property type="term" value="F:serine-type D-Ala-D-Ala carboxypeptidase activity"/>
    <property type="evidence" value="ECO:0007669"/>
    <property type="project" value="UniProtKB-EC"/>
</dbReference>
<evidence type="ECO:0000256" key="10">
    <source>
        <dbReference type="ARBA" id="ARBA00022984"/>
    </source>
</evidence>
<keyword evidence="11" id="KW-0961">Cell wall biogenesis/degradation</keyword>
<feature type="active site" description="Acyl-ester intermediate" evidence="13">
    <location>
        <position position="77"/>
    </location>
</feature>
<accession>A0A5C1E4J1</accession>
<name>A0A5C1E4J1_9RHOO</name>
<keyword evidence="8" id="KW-0378">Hydrolase</keyword>
<comment type="similarity">
    <text evidence="3 15">Belongs to the peptidase S11 family.</text>
</comment>
<dbReference type="InterPro" id="IPR037167">
    <property type="entry name" value="Peptidase_S11_C_sf"/>
</dbReference>
<evidence type="ECO:0000256" key="1">
    <source>
        <dbReference type="ARBA" id="ARBA00003217"/>
    </source>
</evidence>
<evidence type="ECO:0000256" key="4">
    <source>
        <dbReference type="ARBA" id="ARBA00012448"/>
    </source>
</evidence>
<dbReference type="InterPro" id="IPR012907">
    <property type="entry name" value="Peptidase_S11_C"/>
</dbReference>
<dbReference type="GO" id="GO:0006508">
    <property type="term" value="P:proteolysis"/>
    <property type="evidence" value="ECO:0007669"/>
    <property type="project" value="UniProtKB-KW"/>
</dbReference>
<dbReference type="SMART" id="SM00936">
    <property type="entry name" value="PBP5_C"/>
    <property type="match status" value="1"/>
</dbReference>
<dbReference type="Pfam" id="PF00768">
    <property type="entry name" value="Peptidase_S11"/>
    <property type="match status" value="1"/>
</dbReference>
<feature type="signal peptide" evidence="16">
    <location>
        <begin position="1"/>
        <end position="39"/>
    </location>
</feature>
<feature type="binding site" evidence="14">
    <location>
        <position position="240"/>
    </location>
    <ligand>
        <name>substrate</name>
    </ligand>
</feature>
<dbReference type="SUPFAM" id="SSF69189">
    <property type="entry name" value="Penicillin-binding protein associated domain"/>
    <property type="match status" value="1"/>
</dbReference>
<feature type="active site" description="Proton acceptor" evidence="13">
    <location>
        <position position="80"/>
    </location>
</feature>
<reference evidence="18 19" key="1">
    <citation type="submission" date="2017-07" db="EMBL/GenBank/DDBJ databases">
        <title>Complete genome sequence of Oryzomicrobium terrae TPP412.</title>
        <authorList>
            <person name="Chiu L.-W."/>
            <person name="Lo K.-J."/>
            <person name="Tsai Y.-M."/>
            <person name="Lin S.-S."/>
            <person name="Kuo C.-H."/>
            <person name="Liu C.-T."/>
        </authorList>
    </citation>
    <scope>NUCLEOTIDE SEQUENCE [LARGE SCALE GENOMIC DNA]</scope>
    <source>
        <strain evidence="18 19">TPP412</strain>
    </source>
</reference>
<evidence type="ECO:0000256" key="6">
    <source>
        <dbReference type="ARBA" id="ARBA00022670"/>
    </source>
</evidence>
<sequence length="405" mass="43559">MFSVSRSPLACSAPASFIARPAALVLSAALLAAAVPAQAQQQMPAPVLDAKAWLLVEFGSGQTLASQNADQKIEPASLTKLMTAYLTFSALRQRVLTLDQTVQVSEAAWRAQGSRMFIDMKRPVTVEELIKGMIVQSGNDACIALAEAIAGGEVQFADLMNKEAARLGMTNTHFMNATGLPDPQHMTTATDLAKLATALIRDFPAEYGKYYSMKEFRYNNITQPNRNRLLFIDPSVDGVKTGHTDAAGYCLISSAKRGERRLLSVVLGTPSDGARAQESLKLLNYGYQYYDAVKLYAAGQPASKMRVWKGKESTVGAGFLNDFVIAVPKGAVSGALNQGASGKLAVSLESKQPLVAPINKGDVVGTLKITLEGKPYGEYPVVATEAVPVAGWFGRLWDTIRMWFA</sequence>
<dbReference type="GO" id="GO:0009252">
    <property type="term" value="P:peptidoglycan biosynthetic process"/>
    <property type="evidence" value="ECO:0007669"/>
    <property type="project" value="UniProtKB-UniPathway"/>
</dbReference>
<dbReference type="AlphaFoldDB" id="A0A5C1E4J1"/>
<dbReference type="PRINTS" id="PR00725">
    <property type="entry name" value="DADACBPTASE1"/>
</dbReference>
<dbReference type="InterPro" id="IPR012338">
    <property type="entry name" value="Beta-lactam/transpept-like"/>
</dbReference>
<dbReference type="InterPro" id="IPR018044">
    <property type="entry name" value="Peptidase_S11"/>
</dbReference>
<feature type="chain" id="PRO_5022854356" description="serine-type D-Ala-D-Ala carboxypeptidase" evidence="16">
    <location>
        <begin position="40"/>
        <end position="405"/>
    </location>
</feature>
<evidence type="ECO:0000256" key="3">
    <source>
        <dbReference type="ARBA" id="ARBA00007164"/>
    </source>
</evidence>
<dbReference type="Pfam" id="PF07943">
    <property type="entry name" value="PBP5_C"/>
    <property type="match status" value="1"/>
</dbReference>
<dbReference type="Proteomes" id="UP000323671">
    <property type="component" value="Chromosome"/>
</dbReference>
<evidence type="ECO:0000256" key="8">
    <source>
        <dbReference type="ARBA" id="ARBA00022801"/>
    </source>
</evidence>
<evidence type="ECO:0000256" key="5">
    <source>
        <dbReference type="ARBA" id="ARBA00022645"/>
    </source>
</evidence>
<comment type="pathway">
    <text evidence="2">Cell wall biogenesis; peptidoglycan biosynthesis.</text>
</comment>
<dbReference type="SUPFAM" id="SSF56601">
    <property type="entry name" value="beta-lactamase/transpeptidase-like"/>
    <property type="match status" value="1"/>
</dbReference>
<dbReference type="GO" id="GO:0008360">
    <property type="term" value="P:regulation of cell shape"/>
    <property type="evidence" value="ECO:0007669"/>
    <property type="project" value="UniProtKB-KW"/>
</dbReference>
<dbReference type="InterPro" id="IPR001967">
    <property type="entry name" value="Peptidase_S11_N"/>
</dbReference>
<feature type="domain" description="Peptidase S11 D-Ala-D-Ala carboxypeptidase A C-terminal" evidence="17">
    <location>
        <begin position="290"/>
        <end position="389"/>
    </location>
</feature>
<organism evidence="18 19">
    <name type="scientific">Oryzomicrobium terrae</name>
    <dbReference type="NCBI Taxonomy" id="1735038"/>
    <lineage>
        <taxon>Bacteria</taxon>
        <taxon>Pseudomonadati</taxon>
        <taxon>Pseudomonadota</taxon>
        <taxon>Betaproteobacteria</taxon>
        <taxon>Rhodocyclales</taxon>
        <taxon>Rhodocyclaceae</taxon>
        <taxon>Oryzomicrobium</taxon>
    </lineage>
</organism>
<evidence type="ECO:0000259" key="17">
    <source>
        <dbReference type="SMART" id="SM00936"/>
    </source>
</evidence>
<dbReference type="InterPro" id="IPR015956">
    <property type="entry name" value="Peniciliin-bd_prot_C_sf"/>
</dbReference>
<dbReference type="KEGG" id="otr:OTERR_01290"/>
<evidence type="ECO:0000256" key="11">
    <source>
        <dbReference type="ARBA" id="ARBA00023316"/>
    </source>
</evidence>
<evidence type="ECO:0000313" key="19">
    <source>
        <dbReference type="Proteomes" id="UP000323671"/>
    </source>
</evidence>
<comment type="catalytic activity">
    <reaction evidence="12">
        <text>Preferential cleavage: (Ac)2-L-Lys-D-Ala-|-D-Ala. Also transpeptidation of peptidyl-alanyl moieties that are N-acyl substituents of D-alanine.</text>
        <dbReference type="EC" id="3.4.16.4"/>
    </reaction>
</comment>
<keyword evidence="9" id="KW-0133">Cell shape</keyword>
<dbReference type="EMBL" id="CP022579">
    <property type="protein sequence ID" value="QEL63605.1"/>
    <property type="molecule type" value="Genomic_DNA"/>
</dbReference>
<feature type="active site" evidence="13">
    <location>
        <position position="137"/>
    </location>
</feature>